<dbReference type="PANTHER" id="PTHR12126">
    <property type="entry name" value="NADH-UBIQUINONE OXIDOREDUCTASE 39 KDA SUBUNIT-RELATED"/>
    <property type="match status" value="1"/>
</dbReference>
<dbReference type="Gene3D" id="3.40.50.720">
    <property type="entry name" value="NAD(P)-binding Rossmann-like Domain"/>
    <property type="match status" value="1"/>
</dbReference>
<dbReference type="Proteomes" id="UP001597233">
    <property type="component" value="Unassembled WGS sequence"/>
</dbReference>
<feature type="domain" description="NAD(P)-binding" evidence="2">
    <location>
        <begin position="66"/>
        <end position="210"/>
    </location>
</feature>
<dbReference type="InterPro" id="IPR016040">
    <property type="entry name" value="NAD(P)-bd_dom"/>
</dbReference>
<evidence type="ECO:0000256" key="1">
    <source>
        <dbReference type="SAM" id="MobiDB-lite"/>
    </source>
</evidence>
<evidence type="ECO:0000313" key="4">
    <source>
        <dbReference type="Proteomes" id="UP001597233"/>
    </source>
</evidence>
<dbReference type="PANTHER" id="PTHR12126:SF11">
    <property type="entry name" value="NADH DEHYDROGENASE [UBIQUINONE] 1 ALPHA SUBCOMPLEX SUBUNIT 9, MITOCHONDRIAL"/>
    <property type="match status" value="1"/>
</dbReference>
<dbReference type="InterPro" id="IPR051207">
    <property type="entry name" value="ComplexI_NDUFA9_subunit"/>
</dbReference>
<reference evidence="4" key="1">
    <citation type="journal article" date="2019" name="Int. J. Syst. Evol. Microbiol.">
        <title>The Global Catalogue of Microorganisms (GCM) 10K type strain sequencing project: providing services to taxonomists for standard genome sequencing and annotation.</title>
        <authorList>
            <consortium name="The Broad Institute Genomics Platform"/>
            <consortium name="The Broad Institute Genome Sequencing Center for Infectious Disease"/>
            <person name="Wu L."/>
            <person name="Ma J."/>
        </authorList>
    </citation>
    <scope>NUCLEOTIDE SEQUENCE [LARGE SCALE GENOMIC DNA]</scope>
    <source>
        <strain evidence="4">CCUG 54950</strain>
    </source>
</reference>
<dbReference type="Pfam" id="PF13460">
    <property type="entry name" value="NAD_binding_10"/>
    <property type="match status" value="1"/>
</dbReference>
<gene>
    <name evidence="3" type="ORF">ACFSC9_04405</name>
</gene>
<dbReference type="EMBL" id="JBHUEH010000010">
    <property type="protein sequence ID" value="MFD1884758.1"/>
    <property type="molecule type" value="Genomic_DNA"/>
</dbReference>
<feature type="compositionally biased region" description="Low complexity" evidence="1">
    <location>
        <begin position="365"/>
        <end position="374"/>
    </location>
</feature>
<protein>
    <submittedName>
        <fullName evidence="3">NAD(P)H-binding protein</fullName>
    </submittedName>
</protein>
<proteinExistence type="predicted"/>
<dbReference type="RefSeq" id="WP_347324404.1">
    <property type="nucleotide sequence ID" value="NZ_JBCGUH010000003.1"/>
</dbReference>
<sequence length="544" mass="61449">MNETSSNANIEHTTSQSESLPAQHDAATSANDVIAHTSTPEQTSTSDEASERSEFTTRRPRIVLTGATGYIGKNLLRQLVRDYDIIALSRHDRSEHNNEHVEWRACDLFSMSAAEKAMEGADYAIYLVHSMMPTAKLTQAKFEDMDIILADHFTRAACKHGIKQIVYLSGIIPENVPREQLSRHLRSRLEVEQVLGSCGIPVTTIRAGLIVGPEGSSFPILARLVQRLPVMTLPEWTRTLTHPIALSDVLHALQHSIGSPQLYGRAIDVGGPDIMTYKQMMEKTAEVMGKRRVFIDLPLLTIHLSRLWVTLVTRMPREMVYPLVESLEHPMVAHEDRIVKGISDGKIPFEAAARTALEQEAQKKSSSNQSSRASDSTDPKVSDVRSIQRVLLPEGKNARWAGDYYMEWLGRFMPALVRTKRIGEDRYQVFLRFIEKPLLELTFSPERSDDESAVYHITGGAFARIKETHEGRLEFQQIPGTQECVIAIHDYMPSLPWFLYKYTQAKVHLIVMHAFRRHLLRWIARDQRNQPGSSSSTVSSHRPG</sequence>
<name>A0ABW4REZ2_9BACL</name>
<evidence type="ECO:0000313" key="3">
    <source>
        <dbReference type="EMBL" id="MFD1884758.1"/>
    </source>
</evidence>
<organism evidence="3 4">
    <name type="scientific">Paenibacillus wenxiniae</name>
    <dbReference type="NCBI Taxonomy" id="1636843"/>
    <lineage>
        <taxon>Bacteria</taxon>
        <taxon>Bacillati</taxon>
        <taxon>Bacillota</taxon>
        <taxon>Bacilli</taxon>
        <taxon>Bacillales</taxon>
        <taxon>Paenibacillaceae</taxon>
        <taxon>Paenibacillus</taxon>
    </lineage>
</organism>
<feature type="compositionally biased region" description="Polar residues" evidence="1">
    <location>
        <begin position="1"/>
        <end position="47"/>
    </location>
</feature>
<comment type="caution">
    <text evidence="3">The sequence shown here is derived from an EMBL/GenBank/DDBJ whole genome shotgun (WGS) entry which is preliminary data.</text>
</comment>
<evidence type="ECO:0000259" key="2">
    <source>
        <dbReference type="Pfam" id="PF13460"/>
    </source>
</evidence>
<dbReference type="InterPro" id="IPR036291">
    <property type="entry name" value="NAD(P)-bd_dom_sf"/>
</dbReference>
<feature type="region of interest" description="Disordered" evidence="1">
    <location>
        <begin position="358"/>
        <end position="382"/>
    </location>
</feature>
<feature type="region of interest" description="Disordered" evidence="1">
    <location>
        <begin position="1"/>
        <end position="57"/>
    </location>
</feature>
<keyword evidence="4" id="KW-1185">Reference proteome</keyword>
<dbReference type="SUPFAM" id="SSF51735">
    <property type="entry name" value="NAD(P)-binding Rossmann-fold domains"/>
    <property type="match status" value="1"/>
</dbReference>
<accession>A0ABW4REZ2</accession>